<evidence type="ECO:0000313" key="1">
    <source>
        <dbReference type="EMBL" id="KAI0086260.1"/>
    </source>
</evidence>
<name>A0ACB8TW71_9APHY</name>
<protein>
    <submittedName>
        <fullName evidence="1">Uncharacterized protein</fullName>
    </submittedName>
</protein>
<dbReference type="Proteomes" id="UP001055072">
    <property type="component" value="Unassembled WGS sequence"/>
</dbReference>
<dbReference type="EMBL" id="MU274925">
    <property type="protein sequence ID" value="KAI0086260.1"/>
    <property type="molecule type" value="Genomic_DNA"/>
</dbReference>
<organism evidence="1 2">
    <name type="scientific">Irpex rosettiformis</name>
    <dbReference type="NCBI Taxonomy" id="378272"/>
    <lineage>
        <taxon>Eukaryota</taxon>
        <taxon>Fungi</taxon>
        <taxon>Dikarya</taxon>
        <taxon>Basidiomycota</taxon>
        <taxon>Agaricomycotina</taxon>
        <taxon>Agaricomycetes</taxon>
        <taxon>Polyporales</taxon>
        <taxon>Irpicaceae</taxon>
        <taxon>Irpex</taxon>
    </lineage>
</organism>
<accession>A0ACB8TW71</accession>
<comment type="caution">
    <text evidence="1">The sequence shown here is derived from an EMBL/GenBank/DDBJ whole genome shotgun (WGS) entry which is preliminary data.</text>
</comment>
<evidence type="ECO:0000313" key="2">
    <source>
        <dbReference type="Proteomes" id="UP001055072"/>
    </source>
</evidence>
<sequence length="191" mass="21450">MSHHTSFQGYASSSARRLRPPASDEDCYHNATDLGISEDYKGNIVIFQKAYDPIPNRIASPIRFKVDGTPGIRLSDALNPNSSSTSLDDSSSTPLVQFELKPELLTHWPGYPQSCTVFPHDIRAFTKREIARQVALQVRSVLNVYANSVTQPEFQGWHLQKFPFKNLVLLELRAVSHDTLQPVLSAFSPPW</sequence>
<proteinExistence type="predicted"/>
<gene>
    <name evidence="1" type="ORF">BDY19DRAFT_962254</name>
</gene>
<reference evidence="1" key="1">
    <citation type="journal article" date="2021" name="Environ. Microbiol.">
        <title>Gene family expansions and transcriptome signatures uncover fungal adaptations to wood decay.</title>
        <authorList>
            <person name="Hage H."/>
            <person name="Miyauchi S."/>
            <person name="Viragh M."/>
            <person name="Drula E."/>
            <person name="Min B."/>
            <person name="Chaduli D."/>
            <person name="Navarro D."/>
            <person name="Favel A."/>
            <person name="Norest M."/>
            <person name="Lesage-Meessen L."/>
            <person name="Balint B."/>
            <person name="Merenyi Z."/>
            <person name="de Eugenio L."/>
            <person name="Morin E."/>
            <person name="Martinez A.T."/>
            <person name="Baldrian P."/>
            <person name="Stursova M."/>
            <person name="Martinez M.J."/>
            <person name="Novotny C."/>
            <person name="Magnuson J.K."/>
            <person name="Spatafora J.W."/>
            <person name="Maurice S."/>
            <person name="Pangilinan J."/>
            <person name="Andreopoulos W."/>
            <person name="LaButti K."/>
            <person name="Hundley H."/>
            <person name="Na H."/>
            <person name="Kuo A."/>
            <person name="Barry K."/>
            <person name="Lipzen A."/>
            <person name="Henrissat B."/>
            <person name="Riley R."/>
            <person name="Ahrendt S."/>
            <person name="Nagy L.G."/>
            <person name="Grigoriev I.V."/>
            <person name="Martin F."/>
            <person name="Rosso M.N."/>
        </authorList>
    </citation>
    <scope>NUCLEOTIDE SEQUENCE</scope>
    <source>
        <strain evidence="1">CBS 384.51</strain>
    </source>
</reference>
<keyword evidence="2" id="KW-1185">Reference proteome</keyword>